<evidence type="ECO:0000313" key="5">
    <source>
        <dbReference type="Proteomes" id="UP000036938"/>
    </source>
</evidence>
<dbReference type="CDD" id="cd04301">
    <property type="entry name" value="NAT_SF"/>
    <property type="match status" value="1"/>
</dbReference>
<dbReference type="AlphaFoldDB" id="A0A0L1JRN9"/>
<dbReference type="SUPFAM" id="SSF55729">
    <property type="entry name" value="Acyl-CoA N-acyltransferases (Nat)"/>
    <property type="match status" value="1"/>
</dbReference>
<dbReference type="PANTHER" id="PTHR43420">
    <property type="entry name" value="ACETYLTRANSFERASE"/>
    <property type="match status" value="1"/>
</dbReference>
<accession>A0A0L1JRN9</accession>
<evidence type="ECO:0000256" key="2">
    <source>
        <dbReference type="ARBA" id="ARBA00023315"/>
    </source>
</evidence>
<evidence type="ECO:0000259" key="3">
    <source>
        <dbReference type="PROSITE" id="PS51186"/>
    </source>
</evidence>
<dbReference type="InterPro" id="IPR016181">
    <property type="entry name" value="Acyl_CoA_acyltransferase"/>
</dbReference>
<gene>
    <name evidence="4" type="ORF">ATO11_06745</name>
</gene>
<dbReference type="InterPro" id="IPR050680">
    <property type="entry name" value="YpeA/RimI_acetyltransf"/>
</dbReference>
<dbReference type="PROSITE" id="PS51186">
    <property type="entry name" value="GNAT"/>
    <property type="match status" value="1"/>
</dbReference>
<keyword evidence="5" id="KW-1185">Reference proteome</keyword>
<evidence type="ECO:0000313" key="4">
    <source>
        <dbReference type="EMBL" id="KNG94411.1"/>
    </source>
</evidence>
<dbReference type="Gene3D" id="3.40.630.30">
    <property type="match status" value="1"/>
</dbReference>
<dbReference type="GO" id="GO:0016747">
    <property type="term" value="F:acyltransferase activity, transferring groups other than amino-acyl groups"/>
    <property type="evidence" value="ECO:0007669"/>
    <property type="project" value="InterPro"/>
</dbReference>
<comment type="caution">
    <text evidence="4">The sequence shown here is derived from an EMBL/GenBank/DDBJ whole genome shotgun (WGS) entry which is preliminary data.</text>
</comment>
<evidence type="ECO:0000256" key="1">
    <source>
        <dbReference type="ARBA" id="ARBA00022679"/>
    </source>
</evidence>
<dbReference type="Proteomes" id="UP000036938">
    <property type="component" value="Unassembled WGS sequence"/>
</dbReference>
<protein>
    <recommendedName>
        <fullName evidence="3">N-acetyltransferase domain-containing protein</fullName>
    </recommendedName>
</protein>
<dbReference type="InterPro" id="IPR000182">
    <property type="entry name" value="GNAT_dom"/>
</dbReference>
<organism evidence="4 5">
    <name type="scientific">Pseudaestuariivita atlantica</name>
    <dbReference type="NCBI Taxonomy" id="1317121"/>
    <lineage>
        <taxon>Bacteria</taxon>
        <taxon>Pseudomonadati</taxon>
        <taxon>Pseudomonadota</taxon>
        <taxon>Alphaproteobacteria</taxon>
        <taxon>Rhodobacterales</taxon>
        <taxon>Paracoccaceae</taxon>
        <taxon>Pseudaestuariivita</taxon>
    </lineage>
</organism>
<dbReference type="STRING" id="1317121.ATO11_06745"/>
<keyword evidence="1" id="KW-0808">Transferase</keyword>
<keyword evidence="2" id="KW-0012">Acyltransferase</keyword>
<reference evidence="4 5" key="1">
    <citation type="journal article" date="2015" name="Int. J. Syst. Evol. Microbiol.">
        <title>Aestuariivita atlantica sp. nov., isolated from deep sea sediment of the Atlantic Ocean.</title>
        <authorList>
            <person name="Li G."/>
            <person name="Lai Q."/>
            <person name="Du Y."/>
            <person name="Liu X."/>
            <person name="Sun F."/>
            <person name="Shao Z."/>
        </authorList>
    </citation>
    <scope>NUCLEOTIDE SEQUENCE [LARGE SCALE GENOMIC DNA]</scope>
    <source>
        <strain evidence="4 5">22II-S11-z3</strain>
    </source>
</reference>
<dbReference type="EMBL" id="AQQZ01000003">
    <property type="protein sequence ID" value="KNG94411.1"/>
    <property type="molecule type" value="Genomic_DNA"/>
</dbReference>
<name>A0A0L1JRN9_9RHOB</name>
<proteinExistence type="predicted"/>
<sequence length="131" mass="14547">MHARLVEAGQALAEADMPTFLLTLRNEDGTLIGGCKGEIAFRSAHVSELWVDAAQRGRGIGQRLLNAAEAHARARSCTRIHIETRNPAARRLYEKAGYRVFGTLADYADGADYWYLEKPLPPVGLRTDRPR</sequence>
<feature type="domain" description="N-acetyltransferase" evidence="3">
    <location>
        <begin position="1"/>
        <end position="121"/>
    </location>
</feature>
<dbReference type="Pfam" id="PF00583">
    <property type="entry name" value="Acetyltransf_1"/>
    <property type="match status" value="1"/>
</dbReference>